<feature type="transmembrane region" description="Helical" evidence="1">
    <location>
        <begin position="331"/>
        <end position="352"/>
    </location>
</feature>
<accession>A0A1F6E028</accession>
<dbReference type="Pfam" id="PF26514">
    <property type="entry name" value="DUF8173"/>
    <property type="match status" value="1"/>
</dbReference>
<comment type="caution">
    <text evidence="3">The sequence shown here is derived from an EMBL/GenBank/DDBJ whole genome shotgun (WGS) entry which is preliminary data.</text>
</comment>
<keyword evidence="1" id="KW-0812">Transmembrane</keyword>
<dbReference type="STRING" id="1798500.A3C21_00655"/>
<evidence type="ECO:0000313" key="3">
    <source>
        <dbReference type="EMBL" id="OGG66910.1"/>
    </source>
</evidence>
<name>A0A1F6E028_9BACT</name>
<feature type="domain" description="DUF8173" evidence="2">
    <location>
        <begin position="192"/>
        <end position="373"/>
    </location>
</feature>
<organism evidence="3 4">
    <name type="scientific">Candidatus Kaiserbacteria bacterium RIFCSPHIGHO2_02_FULL_59_21</name>
    <dbReference type="NCBI Taxonomy" id="1798500"/>
    <lineage>
        <taxon>Bacteria</taxon>
        <taxon>Candidatus Kaiseribacteriota</taxon>
    </lineage>
</organism>
<feature type="transmembrane region" description="Helical" evidence="1">
    <location>
        <begin position="269"/>
        <end position="289"/>
    </location>
</feature>
<evidence type="ECO:0000256" key="1">
    <source>
        <dbReference type="SAM" id="Phobius"/>
    </source>
</evidence>
<proteinExistence type="predicted"/>
<feature type="transmembrane region" description="Helical" evidence="1">
    <location>
        <begin position="295"/>
        <end position="319"/>
    </location>
</feature>
<keyword evidence="1" id="KW-1133">Transmembrane helix</keyword>
<dbReference type="InterPro" id="IPR058486">
    <property type="entry name" value="DUF8173"/>
</dbReference>
<keyword evidence="1" id="KW-0472">Membrane</keyword>
<dbReference type="AlphaFoldDB" id="A0A1F6E028"/>
<gene>
    <name evidence="3" type="ORF">A3C21_00655</name>
</gene>
<feature type="transmembrane region" description="Helical" evidence="1">
    <location>
        <begin position="225"/>
        <end position="248"/>
    </location>
</feature>
<reference evidence="3 4" key="1">
    <citation type="journal article" date="2016" name="Nat. Commun.">
        <title>Thousands of microbial genomes shed light on interconnected biogeochemical processes in an aquifer system.</title>
        <authorList>
            <person name="Anantharaman K."/>
            <person name="Brown C.T."/>
            <person name="Hug L.A."/>
            <person name="Sharon I."/>
            <person name="Castelle C.J."/>
            <person name="Probst A.J."/>
            <person name="Thomas B.C."/>
            <person name="Singh A."/>
            <person name="Wilkins M.J."/>
            <person name="Karaoz U."/>
            <person name="Brodie E.L."/>
            <person name="Williams K.H."/>
            <person name="Hubbard S.S."/>
            <person name="Banfield J.F."/>
        </authorList>
    </citation>
    <scope>NUCLEOTIDE SEQUENCE [LARGE SCALE GENOMIC DNA]</scope>
</reference>
<evidence type="ECO:0000259" key="2">
    <source>
        <dbReference type="Pfam" id="PF26514"/>
    </source>
</evidence>
<dbReference type="EMBL" id="MFLN01000035">
    <property type="protein sequence ID" value="OGG66910.1"/>
    <property type="molecule type" value="Genomic_DNA"/>
</dbReference>
<sequence>MAIKKHYLGALALALVGIAAFLPYAGRAAEIRTGDQPSIGVGERVGGDLYIAGGNITSAGVVTADLAAAGGNILVSGGVGGDVAVAGGSIAILGNVADDVRAAGGSLLVQGGVGGDLVLLGGQLNVGGSGVKGDLLAGGGTIRVDAPIGGDVRISGGDVYLNSAVGGDVEVFAEKLTLGSAARIAGSLSYTAAREAVLAEGAAVAGETTFKKRERTISVAGAAKVISLALIGTFLSQLAAALLLGLFFRRYVLALVEAAVARPLLETGRGLVVIIVLPVLSFMLLFTVIGVPLGILGFISFAAALLFLWILTPVLLGSLAHQAFFKGEYGVSWKTILLGVFIYSVLGLIPIVGWLTQFLLTLLTLGVAAKAKWSIVKEWR</sequence>
<protein>
    <recommendedName>
        <fullName evidence="2">DUF8173 domain-containing protein</fullName>
    </recommendedName>
</protein>
<dbReference type="Proteomes" id="UP000178572">
    <property type="component" value="Unassembled WGS sequence"/>
</dbReference>
<evidence type="ECO:0000313" key="4">
    <source>
        <dbReference type="Proteomes" id="UP000178572"/>
    </source>
</evidence>